<keyword evidence="4" id="KW-0547">Nucleotide-binding</keyword>
<evidence type="ECO:0000256" key="6">
    <source>
        <dbReference type="ARBA" id="ARBA00022970"/>
    </source>
</evidence>
<organism evidence="8 9">
    <name type="scientific">Bordetella genomosp. 8</name>
    <dbReference type="NCBI Taxonomy" id="1416806"/>
    <lineage>
        <taxon>Bacteria</taxon>
        <taxon>Pseudomonadati</taxon>
        <taxon>Pseudomonadota</taxon>
        <taxon>Betaproteobacteria</taxon>
        <taxon>Burkholderiales</taxon>
        <taxon>Alcaligenaceae</taxon>
        <taxon>Bordetella</taxon>
    </lineage>
</organism>
<keyword evidence="3" id="KW-1003">Cell membrane</keyword>
<dbReference type="Proteomes" id="UP000194151">
    <property type="component" value="Chromosome"/>
</dbReference>
<dbReference type="PANTHER" id="PTHR43820:SF4">
    <property type="entry name" value="HIGH-AFFINITY BRANCHED-CHAIN AMINO ACID TRANSPORT ATP-BINDING PROTEIN LIVF"/>
    <property type="match status" value="1"/>
</dbReference>
<dbReference type="InterPro" id="IPR003593">
    <property type="entry name" value="AAA+_ATPase"/>
</dbReference>
<dbReference type="Pfam" id="PF00005">
    <property type="entry name" value="ABC_tran"/>
    <property type="match status" value="1"/>
</dbReference>
<dbReference type="KEGG" id="bgv:CAL12_06875"/>
<dbReference type="SMART" id="SM00382">
    <property type="entry name" value="AAA"/>
    <property type="match status" value="1"/>
</dbReference>
<dbReference type="AlphaFoldDB" id="A0A1W6YHW8"/>
<keyword evidence="6" id="KW-0029">Amino-acid transport</keyword>
<evidence type="ECO:0000256" key="4">
    <source>
        <dbReference type="ARBA" id="ARBA00022741"/>
    </source>
</evidence>
<reference evidence="8 9" key="1">
    <citation type="submission" date="2017-05" db="EMBL/GenBank/DDBJ databases">
        <title>Complete and WGS of Bordetella genogroups.</title>
        <authorList>
            <person name="Spilker T."/>
            <person name="LiPuma J."/>
        </authorList>
    </citation>
    <scope>NUCLEOTIDE SEQUENCE [LARGE SCALE GENOMIC DNA]</scope>
    <source>
        <strain evidence="8 9">AU19157</strain>
    </source>
</reference>
<dbReference type="OrthoDB" id="9776369at2"/>
<keyword evidence="3" id="KW-0472">Membrane</keyword>
<evidence type="ECO:0000256" key="1">
    <source>
        <dbReference type="ARBA" id="ARBA00005417"/>
    </source>
</evidence>
<dbReference type="InterPro" id="IPR003439">
    <property type="entry name" value="ABC_transporter-like_ATP-bd"/>
</dbReference>
<gene>
    <name evidence="8" type="ORF">CAL12_06875</name>
</gene>
<evidence type="ECO:0000313" key="9">
    <source>
        <dbReference type="Proteomes" id="UP000194151"/>
    </source>
</evidence>
<dbReference type="PANTHER" id="PTHR43820">
    <property type="entry name" value="HIGH-AFFINITY BRANCHED-CHAIN AMINO ACID TRANSPORT ATP-BINDING PROTEIN LIVF"/>
    <property type="match status" value="1"/>
</dbReference>
<name>A0A1W6YHW8_9BORD</name>
<keyword evidence="9" id="KW-1185">Reference proteome</keyword>
<evidence type="ECO:0000256" key="3">
    <source>
        <dbReference type="ARBA" id="ARBA00022475"/>
    </source>
</evidence>
<dbReference type="InterPro" id="IPR052156">
    <property type="entry name" value="BCAA_Transport_ATP-bd_LivF"/>
</dbReference>
<dbReference type="GO" id="GO:0016887">
    <property type="term" value="F:ATP hydrolysis activity"/>
    <property type="evidence" value="ECO:0007669"/>
    <property type="project" value="InterPro"/>
</dbReference>
<dbReference type="Gene3D" id="3.40.50.300">
    <property type="entry name" value="P-loop containing nucleotide triphosphate hydrolases"/>
    <property type="match status" value="1"/>
</dbReference>
<dbReference type="SUPFAM" id="SSF52540">
    <property type="entry name" value="P-loop containing nucleoside triphosphate hydrolases"/>
    <property type="match status" value="1"/>
</dbReference>
<evidence type="ECO:0000256" key="2">
    <source>
        <dbReference type="ARBA" id="ARBA00022448"/>
    </source>
</evidence>
<dbReference type="EMBL" id="CP021108">
    <property type="protein sequence ID" value="ARP80584.1"/>
    <property type="molecule type" value="Genomic_DNA"/>
</dbReference>
<evidence type="ECO:0000259" key="7">
    <source>
        <dbReference type="PROSITE" id="PS50893"/>
    </source>
</evidence>
<dbReference type="PROSITE" id="PS50893">
    <property type="entry name" value="ABC_TRANSPORTER_2"/>
    <property type="match status" value="1"/>
</dbReference>
<protein>
    <submittedName>
        <fullName evidence="8">ABC transporter ATP-binding protein</fullName>
    </submittedName>
</protein>
<dbReference type="RefSeq" id="WP_086063807.1">
    <property type="nucleotide sequence ID" value="NZ_CP021108.1"/>
</dbReference>
<dbReference type="GO" id="GO:0005524">
    <property type="term" value="F:ATP binding"/>
    <property type="evidence" value="ECO:0007669"/>
    <property type="project" value="UniProtKB-KW"/>
</dbReference>
<evidence type="ECO:0000313" key="8">
    <source>
        <dbReference type="EMBL" id="ARP80584.1"/>
    </source>
</evidence>
<dbReference type="CDD" id="cd03224">
    <property type="entry name" value="ABC_TM1139_LivF_branched"/>
    <property type="match status" value="1"/>
</dbReference>
<keyword evidence="2" id="KW-0813">Transport</keyword>
<dbReference type="InterPro" id="IPR027417">
    <property type="entry name" value="P-loop_NTPase"/>
</dbReference>
<proteinExistence type="inferred from homology"/>
<dbReference type="GO" id="GO:0015807">
    <property type="term" value="P:L-amino acid transport"/>
    <property type="evidence" value="ECO:0007669"/>
    <property type="project" value="TreeGrafter"/>
</dbReference>
<evidence type="ECO:0000256" key="5">
    <source>
        <dbReference type="ARBA" id="ARBA00022840"/>
    </source>
</evidence>
<keyword evidence="5 8" id="KW-0067">ATP-binding</keyword>
<dbReference type="GO" id="GO:0015658">
    <property type="term" value="F:branched-chain amino acid transmembrane transporter activity"/>
    <property type="evidence" value="ECO:0007669"/>
    <property type="project" value="TreeGrafter"/>
</dbReference>
<feature type="domain" description="ABC transporter" evidence="7">
    <location>
        <begin position="6"/>
        <end position="234"/>
    </location>
</feature>
<sequence>MTSSVLRLADLRGGYGDTDILKGISLHVLPGEIVTIAGTNGAGKSTIIKAVMGLLPRTSGQVVLRDRDIAALSVESRLDRGIGYVPQVANVFGSLTVHENLLVVQGVKRPRARADAMYQLFPALVRHRRRAAGTLSGGERQQLAFARALMREPDMLLLDEPTAALSPARVDEIFAYVQALPAAGTTVLMVEQRARQSLAVSQRGYIIDQGAVAMEGAARDLLDDPRAADLFLGKHDA</sequence>
<accession>A0A1W6YHW8</accession>
<dbReference type="STRING" id="1416806.CAL12_06875"/>
<comment type="similarity">
    <text evidence="1">Belongs to the ABC transporter superfamily.</text>
</comment>